<name>Q950N3_9FUNG</name>
<dbReference type="InterPro" id="IPR051289">
    <property type="entry name" value="LAGLIDADG_Endonuclease"/>
</dbReference>
<accession>Q950N3</accession>
<reference evidence="2" key="2">
    <citation type="journal article" date="2002" name="Mol. Biol. Evol.">
        <title>Hyaloraphidium curvatum: a linear mitochondrial genome, tRNA editing, and an evolutionary link to lower fungi.</title>
        <authorList>
            <person name="Forget L."/>
            <person name="Ustinova J."/>
            <person name="Wang Z."/>
            <person name="Huss V.A."/>
            <person name="Franz Lang B."/>
        </authorList>
    </citation>
    <scope>NUCLEOTIDE SEQUENCE</scope>
    <source>
        <strain evidence="2">136</strain>
    </source>
</reference>
<feature type="domain" description="Homing endonuclease LAGLIDADG" evidence="1">
    <location>
        <begin position="7"/>
        <end position="65"/>
    </location>
</feature>
<dbReference type="SUPFAM" id="SSF55608">
    <property type="entry name" value="Homing endonucleases"/>
    <property type="match status" value="2"/>
</dbReference>
<sequence>MMLIYYTKLKKYFGVGKVFIKSYRPIAVYKVTSLSELKNIIIPHFFNFPLKSKKFSDFFLWAKVVEKKFDHKLHLTEDGFKKILTYYASINKGIKPSVQKEYPNIVKINRVDPDLFTKLDPNWISGFVSGDGGFSINIRKEYVTIETRLHIAQHSKDVVLLNKIVEFFNCGKVYIRKNESTPRADYVSQNFNNNLNIIVKHFDSYPLYNVKQLDYLDFKEILNIINKDLHKTEDGFNRILELKNRMNKISRT</sequence>
<proteinExistence type="predicted"/>
<dbReference type="InterPro" id="IPR027434">
    <property type="entry name" value="Homing_endonucl"/>
</dbReference>
<dbReference type="Pfam" id="PF00961">
    <property type="entry name" value="LAGLIDADG_1"/>
    <property type="match status" value="2"/>
</dbReference>
<dbReference type="GO" id="GO:0004519">
    <property type="term" value="F:endonuclease activity"/>
    <property type="evidence" value="ECO:0007669"/>
    <property type="project" value="InterPro"/>
</dbReference>
<dbReference type="PANTHER" id="PTHR36181">
    <property type="entry name" value="INTRON-ENCODED ENDONUCLEASE AI3-RELATED"/>
    <property type="match status" value="1"/>
</dbReference>
<geneLocation type="mitochondrion" evidence="2"/>
<dbReference type="GO" id="GO:0005739">
    <property type="term" value="C:mitochondrion"/>
    <property type="evidence" value="ECO:0007669"/>
    <property type="project" value="UniProtKB-ARBA"/>
</dbReference>
<protein>
    <submittedName>
        <fullName evidence="2">Orf252</fullName>
    </submittedName>
</protein>
<reference evidence="2" key="1">
    <citation type="submission" date="2001-07" db="EMBL/GenBank/DDBJ databases">
        <authorList>
            <person name="Lang F.B.F."/>
        </authorList>
    </citation>
    <scope>NUCLEOTIDE SEQUENCE</scope>
    <source>
        <strain evidence="2">136</strain>
    </source>
</reference>
<dbReference type="AlphaFoldDB" id="Q950N3"/>
<dbReference type="PANTHER" id="PTHR36181:SF3">
    <property type="entry name" value="INTRON-ENCODED DNA ENDONUCLEASE AI5 BETA"/>
    <property type="match status" value="1"/>
</dbReference>
<feature type="domain" description="Homing endonuclease LAGLIDADG" evidence="1">
    <location>
        <begin position="124"/>
        <end position="221"/>
    </location>
</feature>
<dbReference type="InterPro" id="IPR004860">
    <property type="entry name" value="LAGLIDADG_dom"/>
</dbReference>
<dbReference type="EMBL" id="AF404306">
    <property type="protein sequence ID" value="AAK84275.1"/>
    <property type="molecule type" value="Genomic_DNA"/>
</dbReference>
<gene>
    <name evidence="2" type="primary">orf252</name>
</gene>
<dbReference type="RefSeq" id="NP_150345.1">
    <property type="nucleotide sequence ID" value="NC_003053.1"/>
</dbReference>
<organism evidence="2">
    <name type="scientific">Rhizophydium sp. 136</name>
    <dbReference type="NCBI Taxonomy" id="60187"/>
    <lineage>
        <taxon>Eukaryota</taxon>
        <taxon>Fungi</taxon>
        <taxon>Fungi incertae sedis</taxon>
        <taxon>Chytridiomycota</taxon>
        <taxon>Chytridiomycota incertae sedis</taxon>
        <taxon>Chytridiomycetes</taxon>
        <taxon>Rhizophydiales</taxon>
        <taxon>Rhizophydiaceae</taxon>
        <taxon>Rhizophydium</taxon>
    </lineage>
</organism>
<dbReference type="Gene3D" id="3.10.28.10">
    <property type="entry name" value="Homing endonucleases"/>
    <property type="match status" value="2"/>
</dbReference>
<evidence type="ECO:0000313" key="2">
    <source>
        <dbReference type="EMBL" id="AAK84275.1"/>
    </source>
</evidence>
<evidence type="ECO:0000259" key="1">
    <source>
        <dbReference type="Pfam" id="PF00961"/>
    </source>
</evidence>
<dbReference type="GeneID" id="803653"/>
<keyword evidence="2" id="KW-0496">Mitochondrion</keyword>